<dbReference type="Proteomes" id="UP000831787">
    <property type="component" value="Chromosome"/>
</dbReference>
<evidence type="ECO:0000313" key="2">
    <source>
        <dbReference type="EMBL" id="UOQ43769.1"/>
    </source>
</evidence>
<dbReference type="RefSeq" id="WP_244709200.1">
    <property type="nucleotide sequence ID" value="NZ_CP095073.1"/>
</dbReference>
<dbReference type="InterPro" id="IPR021486">
    <property type="entry name" value="DUF3139"/>
</dbReference>
<keyword evidence="3" id="KW-1185">Reference proteome</keyword>
<protein>
    <submittedName>
        <fullName evidence="2">DUF3139 domain-containing protein</fullName>
    </submittedName>
</protein>
<sequence length="130" mass="15258">MMNYKKAVIMVGAILLIVGAPLIIYDGLHGNFIRDYLMEKQVKNYLISKGYEVKDISSIEADYNMKLNTKKVKGTFAIVVFKDEPEEKYRYIKMRKSGDIHQECSYYDENTGAYENDFTKKRKHMLKNCY</sequence>
<proteinExistence type="predicted"/>
<evidence type="ECO:0000313" key="3">
    <source>
        <dbReference type="Proteomes" id="UP000831787"/>
    </source>
</evidence>
<feature type="transmembrane region" description="Helical" evidence="1">
    <location>
        <begin position="7"/>
        <end position="25"/>
    </location>
</feature>
<keyword evidence="1" id="KW-1133">Transmembrane helix</keyword>
<accession>A0ABY4EJG5</accession>
<name>A0ABY4EJG5_9BACI</name>
<dbReference type="Pfam" id="PF11337">
    <property type="entry name" value="DUF3139"/>
    <property type="match status" value="1"/>
</dbReference>
<dbReference type="EMBL" id="CP095073">
    <property type="protein sequence ID" value="UOQ43769.1"/>
    <property type="molecule type" value="Genomic_DNA"/>
</dbReference>
<keyword evidence="1" id="KW-0472">Membrane</keyword>
<reference evidence="2 3" key="1">
    <citation type="submission" date="2022-04" db="EMBL/GenBank/DDBJ databases">
        <title>Halobacillus sp. isolated from saltern.</title>
        <authorList>
            <person name="Won M."/>
            <person name="Lee C.-M."/>
            <person name="Woen H.-Y."/>
            <person name="Kwon S.-W."/>
        </authorList>
    </citation>
    <scope>NUCLEOTIDE SEQUENCE [LARGE SCALE GENOMIC DNA]</scope>
    <source>
        <strain evidence="2 3">SSBR10-3</strain>
    </source>
</reference>
<organism evidence="2 3">
    <name type="scientific">Halobacillus salinarum</name>
    <dbReference type="NCBI Taxonomy" id="2932257"/>
    <lineage>
        <taxon>Bacteria</taxon>
        <taxon>Bacillati</taxon>
        <taxon>Bacillota</taxon>
        <taxon>Bacilli</taxon>
        <taxon>Bacillales</taxon>
        <taxon>Bacillaceae</taxon>
        <taxon>Halobacillus</taxon>
    </lineage>
</organism>
<evidence type="ECO:0000256" key="1">
    <source>
        <dbReference type="SAM" id="Phobius"/>
    </source>
</evidence>
<gene>
    <name evidence="2" type="ORF">MUN89_18080</name>
</gene>
<keyword evidence="1" id="KW-0812">Transmembrane</keyword>